<comment type="subcellular location">
    <subcellularLocation>
        <location evidence="1">Membrane</location>
        <topology evidence="1">Multi-pass membrane protein</topology>
    </subcellularLocation>
</comment>
<organism evidence="8 9">
    <name type="scientific">Clostridium thermobutyricum DSM 4928</name>
    <dbReference type="NCBI Taxonomy" id="1121339"/>
    <lineage>
        <taxon>Bacteria</taxon>
        <taxon>Bacillati</taxon>
        <taxon>Bacillota</taxon>
        <taxon>Clostridia</taxon>
        <taxon>Eubacteriales</taxon>
        <taxon>Clostridiaceae</taxon>
        <taxon>Clostridium</taxon>
    </lineage>
</organism>
<dbReference type="PANTHER" id="PTHR38459">
    <property type="entry name" value="PROPHAGE BACTOPRENOL-LINKED GLUCOSE TRANSLOCASE HOMOLOG"/>
    <property type="match status" value="1"/>
</dbReference>
<evidence type="ECO:0000313" key="9">
    <source>
        <dbReference type="Proteomes" id="UP000191448"/>
    </source>
</evidence>
<name>A0A1V4SW58_9CLOT</name>
<keyword evidence="5 6" id="KW-0472">Membrane</keyword>
<comment type="caution">
    <text evidence="8">The sequence shown here is derived from an EMBL/GenBank/DDBJ whole genome shotgun (WGS) entry which is preliminary data.</text>
</comment>
<evidence type="ECO:0000256" key="2">
    <source>
        <dbReference type="ARBA" id="ARBA00009399"/>
    </source>
</evidence>
<sequence length="124" mass="14396">MEKFIKFGFVGIINTVINWVVYNILLYFGVNYIVANSIGFGVGMINSYIWNNRWVFKAKSKSPKTVTKFIIVNLIVLGLNNLLLFVFVKEFDLNKTVAQILVTIIMMVVNFFGNKLWTFKEKRD</sequence>
<evidence type="ECO:0000256" key="6">
    <source>
        <dbReference type="SAM" id="Phobius"/>
    </source>
</evidence>
<keyword evidence="4 6" id="KW-1133">Transmembrane helix</keyword>
<dbReference type="RefSeq" id="WP_080022483.1">
    <property type="nucleotide sequence ID" value="NZ_LTAY01000032.1"/>
</dbReference>
<dbReference type="OrthoDB" id="9812049at2"/>
<dbReference type="GO" id="GO:0000271">
    <property type="term" value="P:polysaccharide biosynthetic process"/>
    <property type="evidence" value="ECO:0007669"/>
    <property type="project" value="InterPro"/>
</dbReference>
<dbReference type="InterPro" id="IPR007267">
    <property type="entry name" value="GtrA_DPMS_TM"/>
</dbReference>
<feature type="transmembrane region" description="Helical" evidence="6">
    <location>
        <begin position="70"/>
        <end position="88"/>
    </location>
</feature>
<dbReference type="PANTHER" id="PTHR38459:SF1">
    <property type="entry name" value="PROPHAGE BACTOPRENOL-LINKED GLUCOSE TRANSLOCASE HOMOLOG"/>
    <property type="match status" value="1"/>
</dbReference>
<dbReference type="InterPro" id="IPR051401">
    <property type="entry name" value="GtrA_CellWall_Glycosyl"/>
</dbReference>
<keyword evidence="3 6" id="KW-0812">Transmembrane</keyword>
<evidence type="ECO:0000256" key="3">
    <source>
        <dbReference type="ARBA" id="ARBA00022692"/>
    </source>
</evidence>
<evidence type="ECO:0000256" key="4">
    <source>
        <dbReference type="ARBA" id="ARBA00022989"/>
    </source>
</evidence>
<feature type="transmembrane region" description="Helical" evidence="6">
    <location>
        <begin position="7"/>
        <end position="26"/>
    </location>
</feature>
<dbReference type="Pfam" id="PF04138">
    <property type="entry name" value="GtrA_DPMS_TM"/>
    <property type="match status" value="1"/>
</dbReference>
<feature type="domain" description="GtrA/DPMS transmembrane" evidence="7">
    <location>
        <begin position="6"/>
        <end position="119"/>
    </location>
</feature>
<dbReference type="Proteomes" id="UP000191448">
    <property type="component" value="Unassembled WGS sequence"/>
</dbReference>
<evidence type="ECO:0000259" key="7">
    <source>
        <dbReference type="Pfam" id="PF04138"/>
    </source>
</evidence>
<comment type="similarity">
    <text evidence="2">Belongs to the GtrA family.</text>
</comment>
<evidence type="ECO:0000313" key="8">
    <source>
        <dbReference type="EMBL" id="OPX48410.1"/>
    </source>
</evidence>
<evidence type="ECO:0000256" key="1">
    <source>
        <dbReference type="ARBA" id="ARBA00004141"/>
    </source>
</evidence>
<reference evidence="8 9" key="1">
    <citation type="submission" date="2016-02" db="EMBL/GenBank/DDBJ databases">
        <title>Genome sequence of Clostridium thermobutyricum DSM 4928.</title>
        <authorList>
            <person name="Poehlein A."/>
            <person name="Daniel R."/>
        </authorList>
    </citation>
    <scope>NUCLEOTIDE SEQUENCE [LARGE SCALE GENOMIC DNA]</scope>
    <source>
        <strain evidence="8 9">DSM 4928</strain>
    </source>
</reference>
<gene>
    <name evidence="8" type="ORF">CLTHE_12330</name>
</gene>
<protein>
    <submittedName>
        <fullName evidence="8">GtrA-like protein</fullName>
    </submittedName>
</protein>
<evidence type="ECO:0000256" key="5">
    <source>
        <dbReference type="ARBA" id="ARBA00023136"/>
    </source>
</evidence>
<accession>A0A1V4SW58</accession>
<feature type="transmembrane region" description="Helical" evidence="6">
    <location>
        <begin position="100"/>
        <end position="117"/>
    </location>
</feature>
<dbReference type="EMBL" id="LTAY01000032">
    <property type="protein sequence ID" value="OPX48410.1"/>
    <property type="molecule type" value="Genomic_DNA"/>
</dbReference>
<proteinExistence type="inferred from homology"/>
<dbReference type="GO" id="GO:0005886">
    <property type="term" value="C:plasma membrane"/>
    <property type="evidence" value="ECO:0007669"/>
    <property type="project" value="TreeGrafter"/>
</dbReference>
<dbReference type="AlphaFoldDB" id="A0A1V4SW58"/>
<feature type="transmembrane region" description="Helical" evidence="6">
    <location>
        <begin position="32"/>
        <end position="50"/>
    </location>
</feature>